<proteinExistence type="predicted"/>
<keyword evidence="1" id="KW-0812">Transmembrane</keyword>
<keyword evidence="1" id="KW-0472">Membrane</keyword>
<sequence length="57" mass="6449">MSSHVPPAQVPCSITLILVIPAVTLCTIRNHYSYSLFIFLQTLFPICSTIFTIFIYL</sequence>
<protein>
    <submittedName>
        <fullName evidence="2">Uncharacterized protein</fullName>
    </submittedName>
</protein>
<evidence type="ECO:0000313" key="2">
    <source>
        <dbReference type="EMBL" id="KOF88074.1"/>
    </source>
</evidence>
<reference evidence="2" key="1">
    <citation type="submission" date="2015-07" db="EMBL/GenBank/DDBJ databases">
        <title>MeaNS - Measles Nucleotide Surveillance Program.</title>
        <authorList>
            <person name="Tran T."/>
            <person name="Druce J."/>
        </authorList>
    </citation>
    <scope>NUCLEOTIDE SEQUENCE</scope>
    <source>
        <strain evidence="2">UCB-OBI-ISO-001</strain>
        <tissue evidence="2">Gonad</tissue>
    </source>
</reference>
<accession>A0A0L8HG06</accession>
<feature type="transmembrane region" description="Helical" evidence="1">
    <location>
        <begin position="6"/>
        <end position="28"/>
    </location>
</feature>
<name>A0A0L8HG06_OCTBM</name>
<organism evidence="2">
    <name type="scientific">Octopus bimaculoides</name>
    <name type="common">California two-spotted octopus</name>
    <dbReference type="NCBI Taxonomy" id="37653"/>
    <lineage>
        <taxon>Eukaryota</taxon>
        <taxon>Metazoa</taxon>
        <taxon>Spiralia</taxon>
        <taxon>Lophotrochozoa</taxon>
        <taxon>Mollusca</taxon>
        <taxon>Cephalopoda</taxon>
        <taxon>Coleoidea</taxon>
        <taxon>Octopodiformes</taxon>
        <taxon>Octopoda</taxon>
        <taxon>Incirrata</taxon>
        <taxon>Octopodidae</taxon>
        <taxon>Octopus</taxon>
    </lineage>
</organism>
<feature type="transmembrane region" description="Helical" evidence="1">
    <location>
        <begin position="35"/>
        <end position="56"/>
    </location>
</feature>
<keyword evidence="1" id="KW-1133">Transmembrane helix</keyword>
<dbReference type="EMBL" id="KQ418267">
    <property type="protein sequence ID" value="KOF88074.1"/>
    <property type="molecule type" value="Genomic_DNA"/>
</dbReference>
<gene>
    <name evidence="2" type="ORF">OCBIM_22015568mg</name>
</gene>
<dbReference type="AlphaFoldDB" id="A0A0L8HG06"/>
<evidence type="ECO:0000256" key="1">
    <source>
        <dbReference type="SAM" id="Phobius"/>
    </source>
</evidence>